<name>A0A7K8NGY5_CASCA</name>
<evidence type="ECO:0000313" key="3">
    <source>
        <dbReference type="Proteomes" id="UP000524187"/>
    </source>
</evidence>
<dbReference type="Pfam" id="PF01039">
    <property type="entry name" value="Carboxyl_trans"/>
    <property type="match status" value="1"/>
</dbReference>
<dbReference type="InterPro" id="IPR049076">
    <property type="entry name" value="ACCA"/>
</dbReference>
<evidence type="ECO:0000313" key="2">
    <source>
        <dbReference type="EMBL" id="NXE52538.1"/>
    </source>
</evidence>
<accession>A0A7K8NGY5</accession>
<feature type="non-terminal residue" evidence="2">
    <location>
        <position position="177"/>
    </location>
</feature>
<gene>
    <name evidence="2" type="primary">Acacb_1</name>
    <name evidence="2" type="ORF">CASCAS_R05195</name>
</gene>
<dbReference type="GO" id="GO:0006633">
    <property type="term" value="P:fatty acid biosynthetic process"/>
    <property type="evidence" value="ECO:0007669"/>
    <property type="project" value="TreeGrafter"/>
</dbReference>
<evidence type="ECO:0000259" key="1">
    <source>
        <dbReference type="Pfam" id="PF01039"/>
    </source>
</evidence>
<dbReference type="AlphaFoldDB" id="A0A7K8NGY5"/>
<dbReference type="EMBL" id="VWPT01000128">
    <property type="protein sequence ID" value="NXE52538.1"/>
    <property type="molecule type" value="Genomic_DNA"/>
</dbReference>
<comment type="caution">
    <text evidence="2">The sequence shown here is derived from an EMBL/GenBank/DDBJ whole genome shotgun (WGS) entry which is preliminary data.</text>
</comment>
<protein>
    <submittedName>
        <fullName evidence="2">ACACB carboxylase</fullName>
    </submittedName>
</protein>
<dbReference type="Proteomes" id="UP000524187">
    <property type="component" value="Unassembled WGS sequence"/>
</dbReference>
<dbReference type="InterPro" id="IPR029045">
    <property type="entry name" value="ClpP/crotonase-like_dom_sf"/>
</dbReference>
<organism evidence="2 3">
    <name type="scientific">Casuarius casuarius</name>
    <name type="common">Southern cassowary</name>
    <name type="synonym">Struthio casuarius</name>
    <dbReference type="NCBI Taxonomy" id="8787"/>
    <lineage>
        <taxon>Eukaryota</taxon>
        <taxon>Metazoa</taxon>
        <taxon>Chordata</taxon>
        <taxon>Craniata</taxon>
        <taxon>Vertebrata</taxon>
        <taxon>Euteleostomi</taxon>
        <taxon>Archelosauria</taxon>
        <taxon>Archosauria</taxon>
        <taxon>Dinosauria</taxon>
        <taxon>Saurischia</taxon>
        <taxon>Theropoda</taxon>
        <taxon>Coelurosauria</taxon>
        <taxon>Aves</taxon>
        <taxon>Palaeognathae</taxon>
        <taxon>Casuariiformes</taxon>
        <taxon>Casuariidae</taxon>
        <taxon>Casuarius</taxon>
    </lineage>
</organism>
<feature type="domain" description="Acetyl-coenzyme A carboxylase carboxyl transferase subunit beta" evidence="1">
    <location>
        <begin position="1"/>
        <end position="52"/>
    </location>
</feature>
<dbReference type="PANTHER" id="PTHR45728:SF1">
    <property type="entry name" value="ACETYL-COA CARBOXYLASE 2"/>
    <property type="match status" value="1"/>
</dbReference>
<feature type="non-terminal residue" evidence="2">
    <location>
        <position position="1"/>
    </location>
</feature>
<reference evidence="2 3" key="1">
    <citation type="submission" date="2019-09" db="EMBL/GenBank/DDBJ databases">
        <title>Bird 10,000 Genomes (B10K) Project - Family phase.</title>
        <authorList>
            <person name="Zhang G."/>
        </authorList>
    </citation>
    <scope>NUCLEOTIDE SEQUENCE [LARGE SCALE GENOMIC DNA]</scope>
    <source>
        <strain evidence="2">B10K-LSUMZ-50683</strain>
        <tissue evidence="2">Muscle</tissue>
    </source>
</reference>
<dbReference type="GO" id="GO:0005739">
    <property type="term" value="C:mitochondrion"/>
    <property type="evidence" value="ECO:0007669"/>
    <property type="project" value="TreeGrafter"/>
</dbReference>
<dbReference type="GO" id="GO:0003989">
    <property type="term" value="F:acetyl-CoA carboxylase activity"/>
    <property type="evidence" value="ECO:0007669"/>
    <property type="project" value="InterPro"/>
</dbReference>
<sequence length="177" mass="20698">REELLLPMYYQVAMHFADLHDTPGRMQEKGVITDILEWKNARSFLYWRLRRLLLEEVVKAEILTANSELSHIHIQSMLRRWFMETEGAAKGYLWDNNQVVVQWLEKHLREDDGTQSAIRENIKYLKRDYALKQIRGLVQANPEVAVDCVIQLAQHISRAQRAQIARLLSTVDNSSPS</sequence>
<dbReference type="Gene3D" id="3.90.226.10">
    <property type="entry name" value="2-enoyl-CoA Hydratase, Chain A, domain 1"/>
    <property type="match status" value="1"/>
</dbReference>
<dbReference type="SUPFAM" id="SSF52096">
    <property type="entry name" value="ClpP/crotonase"/>
    <property type="match status" value="1"/>
</dbReference>
<proteinExistence type="predicted"/>
<dbReference type="PANTHER" id="PTHR45728">
    <property type="entry name" value="ACETYL-COA CARBOXYLASE, ISOFORM A"/>
    <property type="match status" value="1"/>
</dbReference>
<dbReference type="InterPro" id="IPR034733">
    <property type="entry name" value="AcCoA_carboxyl_beta"/>
</dbReference>
<keyword evidence="3" id="KW-1185">Reference proteome</keyword>